<evidence type="ECO:0000256" key="1">
    <source>
        <dbReference type="ARBA" id="ARBA00010128"/>
    </source>
</evidence>
<evidence type="ECO:0000313" key="6">
    <source>
        <dbReference type="EMBL" id="KAH0458114.1"/>
    </source>
</evidence>
<dbReference type="SUPFAM" id="SSF47616">
    <property type="entry name" value="GST C-terminal domain-like"/>
    <property type="match status" value="1"/>
</dbReference>
<dbReference type="FunFam" id="1.20.1050.10:FF:000004">
    <property type="entry name" value="Glutathione S-transferase F2"/>
    <property type="match status" value="1"/>
</dbReference>
<dbReference type="GO" id="GO:0043295">
    <property type="term" value="F:glutathione binding"/>
    <property type="evidence" value="ECO:0007669"/>
    <property type="project" value="TreeGrafter"/>
</dbReference>
<dbReference type="GO" id="GO:0004364">
    <property type="term" value="F:glutathione transferase activity"/>
    <property type="evidence" value="ECO:0007669"/>
    <property type="project" value="UniProtKB-EC"/>
</dbReference>
<dbReference type="EMBL" id="JAGFBR010000012">
    <property type="protein sequence ID" value="KAH0458114.1"/>
    <property type="molecule type" value="Genomic_DNA"/>
</dbReference>
<name>A0AAV7G8F6_DENCH</name>
<evidence type="ECO:0000256" key="2">
    <source>
        <dbReference type="ARBA" id="ARBA00012452"/>
    </source>
</evidence>
<reference evidence="6 7" key="1">
    <citation type="journal article" date="2021" name="Hortic Res">
        <title>Chromosome-scale assembly of the Dendrobium chrysotoxum genome enhances the understanding of orchid evolution.</title>
        <authorList>
            <person name="Zhang Y."/>
            <person name="Zhang G.Q."/>
            <person name="Zhang D."/>
            <person name="Liu X.D."/>
            <person name="Xu X.Y."/>
            <person name="Sun W.H."/>
            <person name="Yu X."/>
            <person name="Zhu X."/>
            <person name="Wang Z.W."/>
            <person name="Zhao X."/>
            <person name="Zhong W.Y."/>
            <person name="Chen H."/>
            <person name="Yin W.L."/>
            <person name="Huang T."/>
            <person name="Niu S.C."/>
            <person name="Liu Z.J."/>
        </authorList>
    </citation>
    <scope>NUCLEOTIDE SEQUENCE [LARGE SCALE GENOMIC DNA]</scope>
    <source>
        <strain evidence="6">Lindl</strain>
    </source>
</reference>
<evidence type="ECO:0000256" key="3">
    <source>
        <dbReference type="ARBA" id="ARBA00022679"/>
    </source>
</evidence>
<comment type="similarity">
    <text evidence="1">Belongs to the GST superfamily. Phi family.</text>
</comment>
<dbReference type="InterPro" id="IPR010987">
    <property type="entry name" value="Glutathione-S-Trfase_C-like"/>
</dbReference>
<dbReference type="PANTHER" id="PTHR43900">
    <property type="entry name" value="GLUTATHIONE S-TRANSFERASE RHO"/>
    <property type="match status" value="1"/>
</dbReference>
<dbReference type="Gene3D" id="1.20.1050.10">
    <property type="match status" value="1"/>
</dbReference>
<gene>
    <name evidence="6" type="ORF">IEQ34_013429</name>
</gene>
<dbReference type="PROSITE" id="PS50405">
    <property type="entry name" value="GST_CTER"/>
    <property type="match status" value="1"/>
</dbReference>
<dbReference type="GO" id="GO:0005737">
    <property type="term" value="C:cytoplasm"/>
    <property type="evidence" value="ECO:0007669"/>
    <property type="project" value="TreeGrafter"/>
</dbReference>
<evidence type="ECO:0000256" key="4">
    <source>
        <dbReference type="ARBA" id="ARBA00047960"/>
    </source>
</evidence>
<dbReference type="InterPro" id="IPR036282">
    <property type="entry name" value="Glutathione-S-Trfase_C_sf"/>
</dbReference>
<comment type="catalytic activity">
    <reaction evidence="4">
        <text>RX + glutathione = an S-substituted glutathione + a halide anion + H(+)</text>
        <dbReference type="Rhea" id="RHEA:16437"/>
        <dbReference type="ChEBI" id="CHEBI:15378"/>
        <dbReference type="ChEBI" id="CHEBI:16042"/>
        <dbReference type="ChEBI" id="CHEBI:17792"/>
        <dbReference type="ChEBI" id="CHEBI:57925"/>
        <dbReference type="ChEBI" id="CHEBI:90779"/>
        <dbReference type="EC" id="2.5.1.18"/>
    </reaction>
</comment>
<proteinExistence type="inferred from homology"/>
<keyword evidence="7" id="KW-1185">Reference proteome</keyword>
<sequence>MIDRAYTRLLGENLEERTHIDQWINIEAINFNPLVIPIVFHLFIIPKQGLAGNKAETDAFAKRLSKVMNVYEKQLSKIKYLARDHFKLADLTHIPTMCVLVKGYGMGCILDDKKCVKAWWEEIRARPTVEKVLELMSLVQLNIHHD</sequence>
<comment type="caution">
    <text evidence="6">The sequence shown here is derived from an EMBL/GenBank/DDBJ whole genome shotgun (WGS) entry which is preliminary data.</text>
</comment>
<dbReference type="InterPro" id="IPR004046">
    <property type="entry name" value="GST_C"/>
</dbReference>
<dbReference type="Pfam" id="PF00043">
    <property type="entry name" value="GST_C"/>
    <property type="match status" value="1"/>
</dbReference>
<dbReference type="GO" id="GO:0009636">
    <property type="term" value="P:response to toxic substance"/>
    <property type="evidence" value="ECO:0007669"/>
    <property type="project" value="UniProtKB-ARBA"/>
</dbReference>
<feature type="domain" description="GST C-terminal" evidence="5">
    <location>
        <begin position="13"/>
        <end position="146"/>
    </location>
</feature>
<dbReference type="EC" id="2.5.1.18" evidence="2"/>
<dbReference type="PANTHER" id="PTHR43900:SF54">
    <property type="entry name" value="GLUTATHIONE S-TRANSFERASE F12"/>
    <property type="match status" value="1"/>
</dbReference>
<evidence type="ECO:0000313" key="7">
    <source>
        <dbReference type="Proteomes" id="UP000775213"/>
    </source>
</evidence>
<protein>
    <recommendedName>
        <fullName evidence="2">glutathione transferase</fullName>
        <ecNumber evidence="2">2.5.1.18</ecNumber>
    </recommendedName>
</protein>
<dbReference type="GO" id="GO:0006749">
    <property type="term" value="P:glutathione metabolic process"/>
    <property type="evidence" value="ECO:0007669"/>
    <property type="project" value="TreeGrafter"/>
</dbReference>
<keyword evidence="3" id="KW-0808">Transferase</keyword>
<organism evidence="6 7">
    <name type="scientific">Dendrobium chrysotoxum</name>
    <name type="common">Orchid</name>
    <dbReference type="NCBI Taxonomy" id="161865"/>
    <lineage>
        <taxon>Eukaryota</taxon>
        <taxon>Viridiplantae</taxon>
        <taxon>Streptophyta</taxon>
        <taxon>Embryophyta</taxon>
        <taxon>Tracheophyta</taxon>
        <taxon>Spermatophyta</taxon>
        <taxon>Magnoliopsida</taxon>
        <taxon>Liliopsida</taxon>
        <taxon>Asparagales</taxon>
        <taxon>Orchidaceae</taxon>
        <taxon>Epidendroideae</taxon>
        <taxon>Malaxideae</taxon>
        <taxon>Dendrobiinae</taxon>
        <taxon>Dendrobium</taxon>
    </lineage>
</organism>
<evidence type="ECO:0000259" key="5">
    <source>
        <dbReference type="PROSITE" id="PS50405"/>
    </source>
</evidence>
<accession>A0AAV7G8F6</accession>
<dbReference type="Proteomes" id="UP000775213">
    <property type="component" value="Unassembled WGS sequence"/>
</dbReference>
<dbReference type="AlphaFoldDB" id="A0AAV7G8F6"/>